<dbReference type="Gene3D" id="3.30.420.10">
    <property type="entry name" value="Ribonuclease H-like superfamily/Ribonuclease H"/>
    <property type="match status" value="1"/>
</dbReference>
<keyword evidence="2" id="KW-0378">Hydrolase</keyword>
<comment type="caution">
    <text evidence="5">The sequence shown here is derived from an EMBL/GenBank/DDBJ whole genome shotgun (WGS) entry which is preliminary data.</text>
</comment>
<dbReference type="InterPro" id="IPR012337">
    <property type="entry name" value="RNaseH-like_sf"/>
</dbReference>
<feature type="domain" description="Exonuclease" evidence="4">
    <location>
        <begin position="22"/>
        <end position="198"/>
    </location>
</feature>
<evidence type="ECO:0000259" key="4">
    <source>
        <dbReference type="SMART" id="SM00479"/>
    </source>
</evidence>
<reference evidence="5 6" key="1">
    <citation type="submission" date="2022-03" db="EMBL/GenBank/DDBJ databases">
        <title>Genomic Encyclopedia of Type Strains, Phase III (KMG-III): the genomes of soil and plant-associated and newly described type strains.</title>
        <authorList>
            <person name="Whitman W."/>
        </authorList>
    </citation>
    <scope>NUCLEOTIDE SEQUENCE [LARGE SCALE GENOMIC DNA]</scope>
    <source>
        <strain evidence="5 6">BSker1</strain>
    </source>
</reference>
<accession>A0ABT1GAR3</accession>
<keyword evidence="5" id="KW-0808">Transferase</keyword>
<dbReference type="GO" id="GO:0003887">
    <property type="term" value="F:DNA-directed DNA polymerase activity"/>
    <property type="evidence" value="ECO:0007669"/>
    <property type="project" value="UniProtKB-EC"/>
</dbReference>
<dbReference type="SUPFAM" id="SSF53098">
    <property type="entry name" value="Ribonuclease H-like"/>
    <property type="match status" value="1"/>
</dbReference>
<name>A0ABT1GAR3_9GAMM</name>
<evidence type="ECO:0000256" key="1">
    <source>
        <dbReference type="ARBA" id="ARBA00022722"/>
    </source>
</evidence>
<gene>
    <name evidence="5" type="ORF">J2T60_002421</name>
</gene>
<dbReference type="Pfam" id="PF00929">
    <property type="entry name" value="RNase_T"/>
    <property type="match status" value="1"/>
</dbReference>
<protein>
    <submittedName>
        <fullName evidence="5">DNA polymerase-3 subunit epsilon</fullName>
        <ecNumber evidence="5">2.7.7.7</ecNumber>
    </submittedName>
</protein>
<keyword evidence="5" id="KW-0548">Nucleotidyltransferase</keyword>
<proteinExistence type="predicted"/>
<dbReference type="PANTHER" id="PTHR30231">
    <property type="entry name" value="DNA POLYMERASE III SUBUNIT EPSILON"/>
    <property type="match status" value="1"/>
</dbReference>
<dbReference type="InterPro" id="IPR013520">
    <property type="entry name" value="Ribonucl_H"/>
</dbReference>
<dbReference type="RefSeq" id="WP_253450531.1">
    <property type="nucleotide sequence ID" value="NZ_JALJYF010000002.1"/>
</dbReference>
<keyword evidence="6" id="KW-1185">Reference proteome</keyword>
<evidence type="ECO:0000313" key="6">
    <source>
        <dbReference type="Proteomes" id="UP001523550"/>
    </source>
</evidence>
<sequence>MRILKRMWQQYRQLRLDWRQLEYLSVDLESNGMSPERDHILSLGWVPLTADGLPLGQSAYHVLESEQGLNQSAVIHGLQQKAVANGESLEKVIRQFAKALEGRVLVAHNARFDWRFLRLAASRLGIELKPLAVLDTLGLERSRLMRQGEGLLALAPGTLALAHCRERYALPAMDAHHALSDAIACAELFLAQAWKISAGQPTSAASLVHRAGCRFLA</sequence>
<keyword evidence="3" id="KW-0269">Exonuclease</keyword>
<dbReference type="EMBL" id="JALJYF010000002">
    <property type="protein sequence ID" value="MCP1728421.1"/>
    <property type="molecule type" value="Genomic_DNA"/>
</dbReference>
<dbReference type="CDD" id="cd06127">
    <property type="entry name" value="DEDDh"/>
    <property type="match status" value="1"/>
</dbReference>
<evidence type="ECO:0000256" key="3">
    <source>
        <dbReference type="ARBA" id="ARBA00022839"/>
    </source>
</evidence>
<dbReference type="SMART" id="SM00479">
    <property type="entry name" value="EXOIII"/>
    <property type="match status" value="1"/>
</dbReference>
<keyword evidence="1" id="KW-0540">Nuclease</keyword>
<organism evidence="5 6">
    <name type="scientific">Natronospira proteinivora</name>
    <dbReference type="NCBI Taxonomy" id="1807133"/>
    <lineage>
        <taxon>Bacteria</taxon>
        <taxon>Pseudomonadati</taxon>
        <taxon>Pseudomonadota</taxon>
        <taxon>Gammaproteobacteria</taxon>
        <taxon>Natronospirales</taxon>
        <taxon>Natronospiraceae</taxon>
        <taxon>Natronospira</taxon>
    </lineage>
</organism>
<dbReference type="Proteomes" id="UP001523550">
    <property type="component" value="Unassembled WGS sequence"/>
</dbReference>
<evidence type="ECO:0000256" key="2">
    <source>
        <dbReference type="ARBA" id="ARBA00022801"/>
    </source>
</evidence>
<dbReference type="PANTHER" id="PTHR30231:SF4">
    <property type="entry name" value="PROTEIN NEN2"/>
    <property type="match status" value="1"/>
</dbReference>
<dbReference type="InterPro" id="IPR036397">
    <property type="entry name" value="RNaseH_sf"/>
</dbReference>
<dbReference type="EC" id="2.7.7.7" evidence="5"/>
<evidence type="ECO:0000313" key="5">
    <source>
        <dbReference type="EMBL" id="MCP1728421.1"/>
    </source>
</evidence>